<dbReference type="AlphaFoldDB" id="A0AAV3RVF6"/>
<evidence type="ECO:0000313" key="3">
    <source>
        <dbReference type="Proteomes" id="UP001454036"/>
    </source>
</evidence>
<evidence type="ECO:0000313" key="2">
    <source>
        <dbReference type="EMBL" id="GAA0184934.1"/>
    </source>
</evidence>
<gene>
    <name evidence="2" type="ORF">LIER_32222</name>
</gene>
<evidence type="ECO:0000259" key="1">
    <source>
        <dbReference type="Pfam" id="PF13976"/>
    </source>
</evidence>
<dbReference type="Proteomes" id="UP001454036">
    <property type="component" value="Unassembled WGS sequence"/>
</dbReference>
<dbReference type="InterPro" id="IPR025724">
    <property type="entry name" value="GAG-pre-integrase_dom"/>
</dbReference>
<sequence>MVGGAEAAGPSREAGAPSIHAVLPVPESAVVGGVNSGHESLADLKPDQVRILMNIIRNQQTDTIAGEFSFASWILDTGASHHVTRRSSCLMAARDIASCPVGLPDCYLALATMEGLDQRSRNLIGAGERKGGLYYYRRIPTVCAVIISGLSELELWHRHLGHPFDRVLKLVPAIQSSSSRKQLDSSCTICPQAK</sequence>
<dbReference type="EMBL" id="BAABME010012280">
    <property type="protein sequence ID" value="GAA0184934.1"/>
    <property type="molecule type" value="Genomic_DNA"/>
</dbReference>
<feature type="domain" description="GAG-pre-integrase" evidence="1">
    <location>
        <begin position="141"/>
        <end position="194"/>
    </location>
</feature>
<proteinExistence type="predicted"/>
<reference evidence="2 3" key="1">
    <citation type="submission" date="2024-01" db="EMBL/GenBank/DDBJ databases">
        <title>The complete chloroplast genome sequence of Lithospermum erythrorhizon: insights into the phylogenetic relationship among Boraginaceae species and the maternal lineages of purple gromwells.</title>
        <authorList>
            <person name="Okada T."/>
            <person name="Watanabe K."/>
        </authorList>
    </citation>
    <scope>NUCLEOTIDE SEQUENCE [LARGE SCALE GENOMIC DNA]</scope>
</reference>
<keyword evidence="3" id="KW-1185">Reference proteome</keyword>
<name>A0AAV3RVF6_LITER</name>
<organism evidence="2 3">
    <name type="scientific">Lithospermum erythrorhizon</name>
    <name type="common">Purple gromwell</name>
    <name type="synonym">Lithospermum officinale var. erythrorhizon</name>
    <dbReference type="NCBI Taxonomy" id="34254"/>
    <lineage>
        <taxon>Eukaryota</taxon>
        <taxon>Viridiplantae</taxon>
        <taxon>Streptophyta</taxon>
        <taxon>Embryophyta</taxon>
        <taxon>Tracheophyta</taxon>
        <taxon>Spermatophyta</taxon>
        <taxon>Magnoliopsida</taxon>
        <taxon>eudicotyledons</taxon>
        <taxon>Gunneridae</taxon>
        <taxon>Pentapetalae</taxon>
        <taxon>asterids</taxon>
        <taxon>lamiids</taxon>
        <taxon>Boraginales</taxon>
        <taxon>Boraginaceae</taxon>
        <taxon>Boraginoideae</taxon>
        <taxon>Lithospermeae</taxon>
        <taxon>Lithospermum</taxon>
    </lineage>
</organism>
<dbReference type="Pfam" id="PF13976">
    <property type="entry name" value="gag_pre-integrs"/>
    <property type="match status" value="1"/>
</dbReference>
<protein>
    <recommendedName>
        <fullName evidence="1">GAG-pre-integrase domain-containing protein</fullName>
    </recommendedName>
</protein>
<comment type="caution">
    <text evidence="2">The sequence shown here is derived from an EMBL/GenBank/DDBJ whole genome shotgun (WGS) entry which is preliminary data.</text>
</comment>
<accession>A0AAV3RVF6</accession>